<evidence type="ECO:0000313" key="10">
    <source>
        <dbReference type="Proteomes" id="UP000289859"/>
    </source>
</evidence>
<dbReference type="Gene3D" id="3.40.50.620">
    <property type="entry name" value="HUPs"/>
    <property type="match status" value="1"/>
</dbReference>
<evidence type="ECO:0000256" key="1">
    <source>
        <dbReference type="ARBA" id="ARBA00004790"/>
    </source>
</evidence>
<dbReference type="GO" id="GO:0005524">
    <property type="term" value="F:ATP binding"/>
    <property type="evidence" value="ECO:0007669"/>
    <property type="project" value="UniProtKB-KW"/>
</dbReference>
<sequence length="262" mass="28841">MQTEKVIDHIVTWLKSYATNANIKGFVVGVSGGIDSATTSSLCAKTGLRVLCVEMPIHQPQSHVTRAQDHIAQLKKRFANVSDVRVDLTETFETFKGTLPVADANPTLELSLANTRARLRMSTLYYFAGLHGYLVAGTGNKVEDFGVGFYTKYGDGGVDLSPIADLMKSEVYAIAKELGIPESIQVAKPTDGLWGDDRSDEDQIGATYDELEWAMLEDEKGKTAAAFEGRQQQVFTIYKNYNNANKHKMEPIPVCEIPAELK</sequence>
<evidence type="ECO:0000259" key="8">
    <source>
        <dbReference type="Pfam" id="PF02540"/>
    </source>
</evidence>
<dbReference type="RefSeq" id="WP_128764842.1">
    <property type="nucleotide sequence ID" value="NZ_JBHUOO010000048.1"/>
</dbReference>
<dbReference type="PANTHER" id="PTHR23090">
    <property type="entry name" value="NH 3 /GLUTAMINE-DEPENDENT NAD + SYNTHETASE"/>
    <property type="match status" value="1"/>
</dbReference>
<evidence type="ECO:0000256" key="6">
    <source>
        <dbReference type="RuleBase" id="RU003811"/>
    </source>
</evidence>
<evidence type="ECO:0000256" key="7">
    <source>
        <dbReference type="RuleBase" id="RU003812"/>
    </source>
</evidence>
<keyword evidence="4 6" id="KW-0067">ATP-binding</keyword>
<dbReference type="InterPro" id="IPR003694">
    <property type="entry name" value="NAD_synthase"/>
</dbReference>
<dbReference type="Pfam" id="PF02540">
    <property type="entry name" value="NAD_synthase"/>
    <property type="match status" value="1"/>
</dbReference>
<dbReference type="CDD" id="cd00553">
    <property type="entry name" value="NAD_synthase"/>
    <property type="match status" value="1"/>
</dbReference>
<dbReference type="UniPathway" id="UPA00253"/>
<keyword evidence="2 6" id="KW-0436">Ligase</keyword>
<dbReference type="InterPro" id="IPR022310">
    <property type="entry name" value="NAD/GMP_synthase"/>
</dbReference>
<comment type="pathway">
    <text evidence="1">Cofactor biosynthesis; NAD(+) biosynthesis.</text>
</comment>
<keyword evidence="3 6" id="KW-0547">Nucleotide-binding</keyword>
<evidence type="ECO:0000256" key="4">
    <source>
        <dbReference type="ARBA" id="ARBA00022840"/>
    </source>
</evidence>
<dbReference type="EC" id="6.3.1.5" evidence="7"/>
<evidence type="ECO:0000256" key="2">
    <source>
        <dbReference type="ARBA" id="ARBA00022598"/>
    </source>
</evidence>
<keyword evidence="5 6" id="KW-0520">NAD</keyword>
<organism evidence="9 10">
    <name type="scientific">Leeuwenhoekiella polynyae</name>
    <dbReference type="NCBI Taxonomy" id="1550906"/>
    <lineage>
        <taxon>Bacteria</taxon>
        <taxon>Pseudomonadati</taxon>
        <taxon>Bacteroidota</taxon>
        <taxon>Flavobacteriia</taxon>
        <taxon>Flavobacteriales</taxon>
        <taxon>Flavobacteriaceae</taxon>
        <taxon>Leeuwenhoekiella</taxon>
    </lineage>
</organism>
<dbReference type="GO" id="GO:0005737">
    <property type="term" value="C:cytoplasm"/>
    <property type="evidence" value="ECO:0007669"/>
    <property type="project" value="InterPro"/>
</dbReference>
<dbReference type="NCBIfam" id="TIGR00552">
    <property type="entry name" value="nadE"/>
    <property type="match status" value="1"/>
</dbReference>
<dbReference type="GO" id="GO:0009435">
    <property type="term" value="P:NAD+ biosynthetic process"/>
    <property type="evidence" value="ECO:0007669"/>
    <property type="project" value="UniProtKB-UniPathway"/>
</dbReference>
<feature type="domain" description="NAD/GMP synthase" evidence="8">
    <location>
        <begin position="7"/>
        <end position="250"/>
    </location>
</feature>
<evidence type="ECO:0000256" key="3">
    <source>
        <dbReference type="ARBA" id="ARBA00022741"/>
    </source>
</evidence>
<dbReference type="OrthoDB" id="9803818at2"/>
<gene>
    <name evidence="9" type="ORF">DSM02_1319</name>
</gene>
<evidence type="ECO:0000313" key="9">
    <source>
        <dbReference type="EMBL" id="RXG25348.1"/>
    </source>
</evidence>
<comment type="similarity">
    <text evidence="6">Belongs to the NAD synthetase family.</text>
</comment>
<dbReference type="PANTHER" id="PTHR23090:SF9">
    <property type="entry name" value="GLUTAMINE-DEPENDENT NAD(+) SYNTHETASE"/>
    <property type="match status" value="1"/>
</dbReference>
<accession>A0A4Q0PFJ1</accession>
<dbReference type="InterPro" id="IPR014729">
    <property type="entry name" value="Rossmann-like_a/b/a_fold"/>
</dbReference>
<comment type="caution">
    <text evidence="9">The sequence shown here is derived from an EMBL/GenBank/DDBJ whole genome shotgun (WGS) entry which is preliminary data.</text>
</comment>
<protein>
    <recommendedName>
        <fullName evidence="7">NH(3)-dependent NAD(+) synthetase</fullName>
        <ecNumber evidence="7">6.3.1.5</ecNumber>
    </recommendedName>
</protein>
<dbReference type="SUPFAM" id="SSF52402">
    <property type="entry name" value="Adenine nucleotide alpha hydrolases-like"/>
    <property type="match status" value="1"/>
</dbReference>
<keyword evidence="10" id="KW-1185">Reference proteome</keyword>
<name>A0A4Q0PFJ1_9FLAO</name>
<dbReference type="AlphaFoldDB" id="A0A4Q0PFJ1"/>
<dbReference type="GO" id="GO:0004359">
    <property type="term" value="F:glutaminase activity"/>
    <property type="evidence" value="ECO:0007669"/>
    <property type="project" value="InterPro"/>
</dbReference>
<comment type="catalytic activity">
    <reaction evidence="7">
        <text>deamido-NAD(+) + NH4(+) + ATP = AMP + diphosphate + NAD(+) + H(+)</text>
        <dbReference type="Rhea" id="RHEA:21188"/>
        <dbReference type="ChEBI" id="CHEBI:15378"/>
        <dbReference type="ChEBI" id="CHEBI:28938"/>
        <dbReference type="ChEBI" id="CHEBI:30616"/>
        <dbReference type="ChEBI" id="CHEBI:33019"/>
        <dbReference type="ChEBI" id="CHEBI:57540"/>
        <dbReference type="ChEBI" id="CHEBI:58437"/>
        <dbReference type="ChEBI" id="CHEBI:456215"/>
        <dbReference type="EC" id="6.3.1.5"/>
    </reaction>
</comment>
<proteinExistence type="inferred from homology"/>
<dbReference type="GO" id="GO:0008795">
    <property type="term" value="F:NAD+ synthase activity"/>
    <property type="evidence" value="ECO:0007669"/>
    <property type="project" value="UniProtKB-EC"/>
</dbReference>
<dbReference type="Proteomes" id="UP000289859">
    <property type="component" value="Unassembled WGS sequence"/>
</dbReference>
<reference evidence="9 10" key="1">
    <citation type="submission" date="2018-07" db="EMBL/GenBank/DDBJ databases">
        <title>Leeuwenhoekiella genomics.</title>
        <authorList>
            <person name="Tahon G."/>
            <person name="Willems A."/>
        </authorList>
    </citation>
    <scope>NUCLEOTIDE SEQUENCE [LARGE SCALE GENOMIC DNA]</scope>
    <source>
        <strain evidence="9 10">LMG 29608</strain>
    </source>
</reference>
<dbReference type="GO" id="GO:0003952">
    <property type="term" value="F:NAD+ synthase (glutamine-hydrolyzing) activity"/>
    <property type="evidence" value="ECO:0007669"/>
    <property type="project" value="InterPro"/>
</dbReference>
<evidence type="ECO:0000256" key="5">
    <source>
        <dbReference type="ARBA" id="ARBA00023027"/>
    </source>
</evidence>
<dbReference type="EMBL" id="QOVK01000003">
    <property type="protein sequence ID" value="RXG25348.1"/>
    <property type="molecule type" value="Genomic_DNA"/>
</dbReference>